<evidence type="ECO:0000256" key="1">
    <source>
        <dbReference type="ARBA" id="ARBA00008226"/>
    </source>
</evidence>
<evidence type="ECO:0000259" key="2">
    <source>
        <dbReference type="PROSITE" id="PS50862"/>
    </source>
</evidence>
<protein>
    <submittedName>
        <fullName evidence="3">Unannotated protein</fullName>
    </submittedName>
</protein>
<dbReference type="Gene3D" id="3.40.50.800">
    <property type="entry name" value="Anticodon-binding domain"/>
    <property type="match status" value="1"/>
</dbReference>
<dbReference type="InterPro" id="IPR015807">
    <property type="entry name" value="His-tRNA-ligase"/>
</dbReference>
<dbReference type="CDD" id="cd00773">
    <property type="entry name" value="HisRS-like_core"/>
    <property type="match status" value="1"/>
</dbReference>
<dbReference type="SUPFAM" id="SSF52954">
    <property type="entry name" value="Class II aaRS ABD-related"/>
    <property type="match status" value="1"/>
</dbReference>
<dbReference type="InterPro" id="IPR036621">
    <property type="entry name" value="Anticodon-bd_dom_sf"/>
</dbReference>
<dbReference type="AlphaFoldDB" id="A0A6J5Z338"/>
<dbReference type="HAMAP" id="MF_00127">
    <property type="entry name" value="His_tRNA_synth"/>
    <property type="match status" value="1"/>
</dbReference>
<dbReference type="EMBL" id="CAESAN010000012">
    <property type="protein sequence ID" value="CAB4336834.1"/>
    <property type="molecule type" value="Genomic_DNA"/>
</dbReference>
<evidence type="ECO:0000313" key="3">
    <source>
        <dbReference type="EMBL" id="CAB4336834.1"/>
    </source>
</evidence>
<accession>A0A6J5Z338</accession>
<dbReference type="PANTHER" id="PTHR43707">
    <property type="entry name" value="HISTIDYL-TRNA SYNTHETASE"/>
    <property type="match status" value="1"/>
</dbReference>
<dbReference type="GO" id="GO:0005737">
    <property type="term" value="C:cytoplasm"/>
    <property type="evidence" value="ECO:0007669"/>
    <property type="project" value="InterPro"/>
</dbReference>
<dbReference type="PANTHER" id="PTHR43707:SF1">
    <property type="entry name" value="HISTIDINE--TRNA LIGASE, MITOCHONDRIAL-RELATED"/>
    <property type="match status" value="1"/>
</dbReference>
<dbReference type="InterPro" id="IPR041715">
    <property type="entry name" value="HisRS-like_core"/>
</dbReference>
<proteinExistence type="inferred from homology"/>
<dbReference type="Pfam" id="PF13393">
    <property type="entry name" value="tRNA-synt_His"/>
    <property type="match status" value="1"/>
</dbReference>
<feature type="domain" description="Aminoacyl-transfer RNA synthetases class-II family profile" evidence="2">
    <location>
        <begin position="1"/>
        <end position="338"/>
    </location>
</feature>
<dbReference type="GO" id="GO:0006427">
    <property type="term" value="P:histidyl-tRNA aminoacylation"/>
    <property type="evidence" value="ECO:0007669"/>
    <property type="project" value="InterPro"/>
</dbReference>
<gene>
    <name evidence="3" type="ORF">UFOPK3547_00241</name>
</gene>
<reference evidence="3" key="1">
    <citation type="submission" date="2020-05" db="EMBL/GenBank/DDBJ databases">
        <authorList>
            <person name="Chiriac C."/>
            <person name="Salcher M."/>
            <person name="Ghai R."/>
            <person name="Kavagutti S V."/>
        </authorList>
    </citation>
    <scope>NUCLEOTIDE SEQUENCE</scope>
</reference>
<dbReference type="GO" id="GO:0004821">
    <property type="term" value="F:histidine-tRNA ligase activity"/>
    <property type="evidence" value="ECO:0007669"/>
    <property type="project" value="InterPro"/>
</dbReference>
<dbReference type="SUPFAM" id="SSF55681">
    <property type="entry name" value="Class II aaRS and biotin synthetases"/>
    <property type="match status" value="1"/>
</dbReference>
<dbReference type="PROSITE" id="PS50862">
    <property type="entry name" value="AA_TRNA_LIGASE_II"/>
    <property type="match status" value="1"/>
</dbReference>
<name>A0A6J5Z338_9ZZZZ</name>
<sequence>MSDPLQAPRGTFDILPEQSAARLEVERVTRAVLESAGYGRIETPVFEPTELFTRSVGEATDIVQKEMYTFIDGGERSLTLRPEVTAPIVRAYLQHGMHKLPQPVKLWYLSSCFRYERAQKGRYRQFWQIGAEAIGSDDPAVDAEAILLLSTILGELGVKDLHLRIGSLGGTEARERYRELLKTHLRAHEDLLAGDVRARIDLNPLRAFDSADPSTREVMSTAPLLLDHLDDEDLDHFAEVRSLLDAVGISYSIDPTLVRGLDYYARTVFEFNSDALGAQSGVGGGGRYDGLAEQINGPPTPGFGWAAGIERILLAATSLEDEAARTDLFVILENQNRPTKASGFALAAGARAGGMTAQIELAGRSVKGQFKHADRIGARFVAVVGDGRIELKDLSNGEQTEHADDEGALRALIELKGADQ</sequence>
<comment type="similarity">
    <text evidence="1">Belongs to the class-II aminoacyl-tRNA synthetase family.</text>
</comment>
<dbReference type="InterPro" id="IPR004516">
    <property type="entry name" value="HisRS/HisZ"/>
</dbReference>
<dbReference type="GO" id="GO:0005524">
    <property type="term" value="F:ATP binding"/>
    <property type="evidence" value="ECO:0007669"/>
    <property type="project" value="InterPro"/>
</dbReference>
<organism evidence="3">
    <name type="scientific">freshwater metagenome</name>
    <dbReference type="NCBI Taxonomy" id="449393"/>
    <lineage>
        <taxon>unclassified sequences</taxon>
        <taxon>metagenomes</taxon>
        <taxon>ecological metagenomes</taxon>
    </lineage>
</organism>
<dbReference type="NCBIfam" id="TIGR00442">
    <property type="entry name" value="hisS"/>
    <property type="match status" value="1"/>
</dbReference>
<dbReference type="Gene3D" id="3.30.930.10">
    <property type="entry name" value="Bira Bifunctional Protein, Domain 2"/>
    <property type="match status" value="1"/>
</dbReference>
<dbReference type="InterPro" id="IPR006195">
    <property type="entry name" value="aa-tRNA-synth_II"/>
</dbReference>
<dbReference type="InterPro" id="IPR045864">
    <property type="entry name" value="aa-tRNA-synth_II/BPL/LPL"/>
</dbReference>
<dbReference type="PIRSF" id="PIRSF001549">
    <property type="entry name" value="His-tRNA_synth"/>
    <property type="match status" value="1"/>
</dbReference>